<organism evidence="4 5">
    <name type="scientific">Piaya cayana</name>
    <name type="common">Common squirrel cuckoo</name>
    <dbReference type="NCBI Taxonomy" id="33601"/>
    <lineage>
        <taxon>Eukaryota</taxon>
        <taxon>Metazoa</taxon>
        <taxon>Chordata</taxon>
        <taxon>Craniata</taxon>
        <taxon>Vertebrata</taxon>
        <taxon>Euteleostomi</taxon>
        <taxon>Archelosauria</taxon>
        <taxon>Archosauria</taxon>
        <taxon>Dinosauria</taxon>
        <taxon>Saurischia</taxon>
        <taxon>Theropoda</taxon>
        <taxon>Coelurosauria</taxon>
        <taxon>Aves</taxon>
        <taxon>Neognathae</taxon>
        <taxon>Neoaves</taxon>
        <taxon>Otidimorphae</taxon>
        <taxon>Cuculiformes</taxon>
        <taxon>Coccyzidae</taxon>
        <taxon>Piaya</taxon>
    </lineage>
</organism>
<proteinExistence type="predicted"/>
<protein>
    <submittedName>
        <fullName evidence="4">NOP9 protein</fullName>
    </submittedName>
</protein>
<evidence type="ECO:0000313" key="4">
    <source>
        <dbReference type="EMBL" id="NWH82730.1"/>
    </source>
</evidence>
<dbReference type="GO" id="GO:0000056">
    <property type="term" value="P:ribosomal small subunit export from nucleus"/>
    <property type="evidence" value="ECO:0007669"/>
    <property type="project" value="TreeGrafter"/>
</dbReference>
<dbReference type="Gene3D" id="1.25.10.10">
    <property type="entry name" value="Leucine-rich Repeat Variant"/>
    <property type="match status" value="1"/>
</dbReference>
<dbReference type="PANTHER" id="PTHR13102:SF0">
    <property type="entry name" value="NUCLEOLAR PROTEIN 9"/>
    <property type="match status" value="1"/>
</dbReference>
<feature type="region of interest" description="Disordered" evidence="3">
    <location>
        <begin position="165"/>
        <end position="184"/>
    </location>
</feature>
<gene>
    <name evidence="4" type="primary">Nop9</name>
    <name evidence="4" type="ORF">PIACAY_R07456</name>
</gene>
<feature type="non-terminal residue" evidence="4">
    <location>
        <position position="1"/>
    </location>
</feature>
<dbReference type="AlphaFoldDB" id="A0A850XKX7"/>
<accession>A0A850XKX7</accession>
<dbReference type="GO" id="GO:0005730">
    <property type="term" value="C:nucleolus"/>
    <property type="evidence" value="ECO:0007669"/>
    <property type="project" value="TreeGrafter"/>
</dbReference>
<dbReference type="GO" id="GO:0000472">
    <property type="term" value="P:endonucleolytic cleavage to generate mature 5'-end of SSU-rRNA from (SSU-rRNA, 5.8S rRNA, LSU-rRNA)"/>
    <property type="evidence" value="ECO:0007669"/>
    <property type="project" value="TreeGrafter"/>
</dbReference>
<evidence type="ECO:0000256" key="2">
    <source>
        <dbReference type="PROSITE-ProRule" id="PRU00317"/>
    </source>
</evidence>
<keyword evidence="1" id="KW-0677">Repeat</keyword>
<dbReference type="InterPro" id="IPR040000">
    <property type="entry name" value="NOP9"/>
</dbReference>
<evidence type="ECO:0000256" key="1">
    <source>
        <dbReference type="ARBA" id="ARBA00022737"/>
    </source>
</evidence>
<dbReference type="Proteomes" id="UP000653271">
    <property type="component" value="Unassembled WGS sequence"/>
</dbReference>
<feature type="repeat" description="Pumilio" evidence="2">
    <location>
        <begin position="79"/>
        <end position="114"/>
    </location>
</feature>
<dbReference type="InterPro" id="IPR016024">
    <property type="entry name" value="ARM-type_fold"/>
</dbReference>
<reference evidence="4" key="1">
    <citation type="submission" date="2019-09" db="EMBL/GenBank/DDBJ databases">
        <title>Bird 10,000 Genomes (B10K) Project - Family phase.</title>
        <authorList>
            <person name="Zhang G."/>
        </authorList>
    </citation>
    <scope>NUCLEOTIDE SEQUENCE</scope>
    <source>
        <strain evidence="4">B10K-DU-008-47</strain>
        <tissue evidence="4">Mixed tissue sample</tissue>
    </source>
</reference>
<sequence length="184" mass="19448">LALRAPPAASLCLQVALQVLKRSHPESCARLCEAIVGAAGGPAPSSSLLLALQAPEPSRLLEAAMTVAEPSLLRRLFRQLQGSLRALAQHRVGNHGLQRLLEHGPEDVVQGVLSELGPALSEPLARGHPGVLTALMGACRRFPALQQEALRSLLQVEFTPVSRGHASPFPSGVTHPPFPFKATP</sequence>
<dbReference type="PROSITE" id="PS50302">
    <property type="entry name" value="PUM"/>
    <property type="match status" value="1"/>
</dbReference>
<dbReference type="SUPFAM" id="SSF48371">
    <property type="entry name" value="ARM repeat"/>
    <property type="match status" value="1"/>
</dbReference>
<dbReference type="GO" id="GO:0003723">
    <property type="term" value="F:RNA binding"/>
    <property type="evidence" value="ECO:0007669"/>
    <property type="project" value="InterPro"/>
</dbReference>
<dbReference type="EMBL" id="WAAB01025671">
    <property type="protein sequence ID" value="NWH82730.1"/>
    <property type="molecule type" value="Genomic_DNA"/>
</dbReference>
<dbReference type="GO" id="GO:0030686">
    <property type="term" value="C:90S preribosome"/>
    <property type="evidence" value="ECO:0007669"/>
    <property type="project" value="TreeGrafter"/>
</dbReference>
<evidence type="ECO:0000256" key="3">
    <source>
        <dbReference type="SAM" id="MobiDB-lite"/>
    </source>
</evidence>
<dbReference type="GO" id="GO:0030688">
    <property type="term" value="C:preribosome, small subunit precursor"/>
    <property type="evidence" value="ECO:0007669"/>
    <property type="project" value="TreeGrafter"/>
</dbReference>
<feature type="non-terminal residue" evidence="4">
    <location>
        <position position="184"/>
    </location>
</feature>
<dbReference type="OrthoDB" id="9987665at2759"/>
<dbReference type="InterPro" id="IPR001313">
    <property type="entry name" value="Pumilio_RNA-bd_rpt"/>
</dbReference>
<dbReference type="Pfam" id="PF22493">
    <property type="entry name" value="PUF_NOP9"/>
    <property type="match status" value="1"/>
</dbReference>
<comment type="caution">
    <text evidence="4">The sequence shown here is derived from an EMBL/GenBank/DDBJ whole genome shotgun (WGS) entry which is preliminary data.</text>
</comment>
<dbReference type="GO" id="GO:0000480">
    <property type="term" value="P:endonucleolytic cleavage in 5'-ETS of tricistronic rRNA transcript (SSU-rRNA, 5.8S rRNA, LSU-rRNA)"/>
    <property type="evidence" value="ECO:0007669"/>
    <property type="project" value="TreeGrafter"/>
</dbReference>
<evidence type="ECO:0000313" key="5">
    <source>
        <dbReference type="Proteomes" id="UP000653271"/>
    </source>
</evidence>
<dbReference type="GO" id="GO:0000447">
    <property type="term" value="P:endonucleolytic cleavage in ITS1 to separate SSU-rRNA from 5.8S rRNA and LSU-rRNA from tricistronic rRNA transcript (SSU-rRNA, 5.8S rRNA, LSU-rRNA)"/>
    <property type="evidence" value="ECO:0007669"/>
    <property type="project" value="TreeGrafter"/>
</dbReference>
<dbReference type="PANTHER" id="PTHR13102">
    <property type="entry name" value="NUCLEOLAR PROTEIN 9"/>
    <property type="match status" value="1"/>
</dbReference>
<dbReference type="InterPro" id="IPR011989">
    <property type="entry name" value="ARM-like"/>
</dbReference>
<keyword evidence="5" id="KW-1185">Reference proteome</keyword>
<name>A0A850XKX7_PIACA</name>